<keyword evidence="2" id="KW-0732">Signal</keyword>
<evidence type="ECO:0000313" key="3">
    <source>
        <dbReference type="EMBL" id="KAG0248553.1"/>
    </source>
</evidence>
<feature type="region of interest" description="Disordered" evidence="1">
    <location>
        <begin position="167"/>
        <end position="203"/>
    </location>
</feature>
<feature type="compositionally biased region" description="Acidic residues" evidence="1">
    <location>
        <begin position="170"/>
        <end position="203"/>
    </location>
</feature>
<protein>
    <submittedName>
        <fullName evidence="3">Uncharacterized protein</fullName>
    </submittedName>
</protein>
<accession>A0A9P6PLT7</accession>
<feature type="compositionally biased region" description="Low complexity" evidence="1">
    <location>
        <begin position="74"/>
        <end position="91"/>
    </location>
</feature>
<keyword evidence="4" id="KW-1185">Reference proteome</keyword>
<dbReference type="AlphaFoldDB" id="A0A9P6PLT7"/>
<evidence type="ECO:0000256" key="2">
    <source>
        <dbReference type="SAM" id="SignalP"/>
    </source>
</evidence>
<evidence type="ECO:0000256" key="1">
    <source>
        <dbReference type="SAM" id="MobiDB-lite"/>
    </source>
</evidence>
<proteinExistence type="predicted"/>
<dbReference type="Proteomes" id="UP000726737">
    <property type="component" value="Unassembled WGS sequence"/>
</dbReference>
<organism evidence="3 4">
    <name type="scientific">Mortierella polycephala</name>
    <dbReference type="NCBI Taxonomy" id="41804"/>
    <lineage>
        <taxon>Eukaryota</taxon>
        <taxon>Fungi</taxon>
        <taxon>Fungi incertae sedis</taxon>
        <taxon>Mucoromycota</taxon>
        <taxon>Mortierellomycotina</taxon>
        <taxon>Mortierellomycetes</taxon>
        <taxon>Mortierellales</taxon>
        <taxon>Mortierellaceae</taxon>
        <taxon>Mortierella</taxon>
    </lineage>
</organism>
<evidence type="ECO:0000313" key="4">
    <source>
        <dbReference type="Proteomes" id="UP000726737"/>
    </source>
</evidence>
<dbReference type="OrthoDB" id="2443111at2759"/>
<reference evidence="3" key="1">
    <citation type="journal article" date="2020" name="Fungal Divers.">
        <title>Resolving the Mortierellaceae phylogeny through synthesis of multi-gene phylogenetics and phylogenomics.</title>
        <authorList>
            <person name="Vandepol N."/>
            <person name="Liber J."/>
            <person name="Desiro A."/>
            <person name="Na H."/>
            <person name="Kennedy M."/>
            <person name="Barry K."/>
            <person name="Grigoriev I.V."/>
            <person name="Miller A.N."/>
            <person name="O'Donnell K."/>
            <person name="Stajich J.E."/>
            <person name="Bonito G."/>
        </authorList>
    </citation>
    <scope>NUCLEOTIDE SEQUENCE</scope>
    <source>
        <strain evidence="3">KOD948</strain>
    </source>
</reference>
<gene>
    <name evidence="3" type="ORF">BG011_010141</name>
</gene>
<feature type="region of interest" description="Disordered" evidence="1">
    <location>
        <begin position="61"/>
        <end position="91"/>
    </location>
</feature>
<feature type="chain" id="PRO_5040108419" evidence="2">
    <location>
        <begin position="27"/>
        <end position="228"/>
    </location>
</feature>
<sequence length="228" mass="25002">MVSKTHSTFAFFAILICHSLLLVAEAAPIARLFSFIPSTKQIPRAIETELLPLPQPSLGRAQIRPIQRPARLTSSSPYSSDSLPSLPSASDSESAPSVWYILHQRQQQQQQQPQQPIAPIRSFQTQGPQHSQDSWSGRTLEGHAVIDDDDDDAGNELLDTEANGLLRPDADDEIEGTIEGEVLEEEGDEADESDDMDDDDEMGEAWDGVIGRFSAVANLPHKEAMVAM</sequence>
<feature type="signal peptide" evidence="2">
    <location>
        <begin position="1"/>
        <end position="26"/>
    </location>
</feature>
<comment type="caution">
    <text evidence="3">The sequence shown here is derived from an EMBL/GenBank/DDBJ whole genome shotgun (WGS) entry which is preliminary data.</text>
</comment>
<name>A0A9P6PLT7_9FUNG</name>
<dbReference type="EMBL" id="JAAAJA010000968">
    <property type="protein sequence ID" value="KAG0248553.1"/>
    <property type="molecule type" value="Genomic_DNA"/>
</dbReference>